<dbReference type="RefSeq" id="WP_116068035.1">
    <property type="nucleotide sequence ID" value="NZ_BONB01000121.1"/>
</dbReference>
<accession>A0A3D9ZS79</accession>
<protein>
    <submittedName>
        <fullName evidence="1">Uncharacterized protein</fullName>
    </submittedName>
</protein>
<proteinExistence type="predicted"/>
<dbReference type="OrthoDB" id="3399090at2"/>
<dbReference type="Proteomes" id="UP000256913">
    <property type="component" value="Unassembled WGS sequence"/>
</dbReference>
<evidence type="ECO:0000313" key="2">
    <source>
        <dbReference type="Proteomes" id="UP000256913"/>
    </source>
</evidence>
<name>A0A3D9ZS79_9ACTN</name>
<dbReference type="EMBL" id="QUMQ01000001">
    <property type="protein sequence ID" value="REF96530.1"/>
    <property type="molecule type" value="Genomic_DNA"/>
</dbReference>
<reference evidence="1 2" key="1">
    <citation type="submission" date="2018-08" db="EMBL/GenBank/DDBJ databases">
        <title>Sequencing the genomes of 1000 actinobacteria strains.</title>
        <authorList>
            <person name="Klenk H.-P."/>
        </authorList>
    </citation>
    <scope>NUCLEOTIDE SEQUENCE [LARGE SCALE GENOMIC DNA]</scope>
    <source>
        <strain evidence="1 2">DSM 44099</strain>
    </source>
</reference>
<gene>
    <name evidence="1" type="ORF">DFJ67_2513</name>
</gene>
<sequence>MKPRLVPLIIVALALFALLAGYAVNRSPSPAYATNTASANTVDFNGVGDVRLGQRDTDLTRQGALSHPAAACGPTLTATSAANPVFADGRLVLLWVHPPLTTPEGIGEGTPLTTARATYPRATAMTAPAGSYQFDGLLVTSGDRAYLFMHDGQTVRKVVVGFTAPAERLFTHGIGNC</sequence>
<comment type="caution">
    <text evidence="1">The sequence shown here is derived from an EMBL/GenBank/DDBJ whole genome shotgun (WGS) entry which is preliminary data.</text>
</comment>
<keyword evidence="2" id="KW-1185">Reference proteome</keyword>
<organism evidence="1 2">
    <name type="scientific">Asanoa ferruginea</name>
    <dbReference type="NCBI Taxonomy" id="53367"/>
    <lineage>
        <taxon>Bacteria</taxon>
        <taxon>Bacillati</taxon>
        <taxon>Actinomycetota</taxon>
        <taxon>Actinomycetes</taxon>
        <taxon>Micromonosporales</taxon>
        <taxon>Micromonosporaceae</taxon>
        <taxon>Asanoa</taxon>
    </lineage>
</organism>
<evidence type="ECO:0000313" key="1">
    <source>
        <dbReference type="EMBL" id="REF96530.1"/>
    </source>
</evidence>
<dbReference type="AlphaFoldDB" id="A0A3D9ZS79"/>